<dbReference type="EMBL" id="CAKLCB010000242">
    <property type="protein sequence ID" value="CAH0517488.1"/>
    <property type="molecule type" value="Genomic_DNA"/>
</dbReference>
<feature type="transmembrane region" description="Helical" evidence="1">
    <location>
        <begin position="12"/>
        <end position="29"/>
    </location>
</feature>
<evidence type="ECO:0000313" key="2">
    <source>
        <dbReference type="EMBL" id="CAH0517488.1"/>
    </source>
</evidence>
<accession>A0ABN8CY53</accession>
<organism evidence="2 3">
    <name type="scientific">Peronospora belbahrii</name>
    <dbReference type="NCBI Taxonomy" id="622444"/>
    <lineage>
        <taxon>Eukaryota</taxon>
        <taxon>Sar</taxon>
        <taxon>Stramenopiles</taxon>
        <taxon>Oomycota</taxon>
        <taxon>Peronosporomycetes</taxon>
        <taxon>Peronosporales</taxon>
        <taxon>Peronosporaceae</taxon>
        <taxon>Peronospora</taxon>
    </lineage>
</organism>
<evidence type="ECO:0000313" key="3">
    <source>
        <dbReference type="Proteomes" id="UP001158986"/>
    </source>
</evidence>
<keyword evidence="1" id="KW-0812">Transmembrane</keyword>
<name>A0ABN8CY53_9STRA</name>
<comment type="caution">
    <text evidence="2">The sequence shown here is derived from an EMBL/GenBank/DDBJ whole genome shotgun (WGS) entry which is preliminary data.</text>
</comment>
<sequence>MSTTRNQHKRLYWYTVLAAITLLTYWSTLPKTADSDTVIAGSLQQSTSLHIDFELPALKVPDVVKKLSQKTVDAFRIITRPKSQKANAIRFKRLNLDKVSSYENAEKLAKSGSSKKWINGEKKVYKNTEKAEEAMASTVVRLASDDKAIMIFAAG</sequence>
<gene>
    <name evidence="2" type="ORF">PBS001_LOCUS4097</name>
</gene>
<proteinExistence type="predicted"/>
<evidence type="ECO:0000256" key="1">
    <source>
        <dbReference type="SAM" id="Phobius"/>
    </source>
</evidence>
<keyword evidence="3" id="KW-1185">Reference proteome</keyword>
<keyword evidence="1" id="KW-0472">Membrane</keyword>
<protein>
    <submittedName>
        <fullName evidence="2">Uncharacterized protein</fullName>
    </submittedName>
</protein>
<dbReference type="Proteomes" id="UP001158986">
    <property type="component" value="Unassembled WGS sequence"/>
</dbReference>
<keyword evidence="1" id="KW-1133">Transmembrane helix</keyword>
<reference evidence="2 3" key="1">
    <citation type="submission" date="2021-11" db="EMBL/GenBank/DDBJ databases">
        <authorList>
            <person name="Islam A."/>
            <person name="Islam S."/>
            <person name="Flora M.S."/>
            <person name="Rahman M."/>
            <person name="Ziaur R.M."/>
            <person name="Epstein J.H."/>
            <person name="Hassan M."/>
            <person name="Klassen M."/>
            <person name="Woodard K."/>
            <person name="Webb A."/>
            <person name="Webby R.J."/>
            <person name="El Zowalaty M.E."/>
        </authorList>
    </citation>
    <scope>NUCLEOTIDE SEQUENCE [LARGE SCALE GENOMIC DNA]</scope>
    <source>
        <strain evidence="2">Pbs1</strain>
    </source>
</reference>